<reference evidence="4 5" key="1">
    <citation type="submission" date="2024-02" db="EMBL/GenBank/DDBJ databases">
        <title>First draft genome assembly of two strains of Seiridium cardinale.</title>
        <authorList>
            <person name="Emiliani G."/>
            <person name="Scali E."/>
        </authorList>
    </citation>
    <scope>NUCLEOTIDE SEQUENCE [LARGE SCALE GENOMIC DNA]</scope>
    <source>
        <strain evidence="4 5">BM-138-000479</strain>
    </source>
</reference>
<dbReference type="InterPro" id="IPR029039">
    <property type="entry name" value="Flavoprotein-like_sf"/>
</dbReference>
<protein>
    <submittedName>
        <fullName evidence="4">Flavoprotein-like protein</fullName>
    </submittedName>
</protein>
<gene>
    <name evidence="4" type="ORF">SCAR479_01834</name>
</gene>
<evidence type="ECO:0000313" key="4">
    <source>
        <dbReference type="EMBL" id="KAK9780648.1"/>
    </source>
</evidence>
<keyword evidence="5" id="KW-1185">Reference proteome</keyword>
<evidence type="ECO:0000256" key="1">
    <source>
        <dbReference type="ARBA" id="ARBA00006252"/>
    </source>
</evidence>
<dbReference type="PANTHER" id="PTHR10204">
    <property type="entry name" value="NAD P H OXIDOREDUCTASE-RELATED"/>
    <property type="match status" value="1"/>
</dbReference>
<dbReference type="Proteomes" id="UP001465668">
    <property type="component" value="Unassembled WGS sequence"/>
</dbReference>
<proteinExistence type="inferred from homology"/>
<dbReference type="SUPFAM" id="SSF52218">
    <property type="entry name" value="Flavoproteins"/>
    <property type="match status" value="1"/>
</dbReference>
<dbReference type="PANTHER" id="PTHR10204:SF34">
    <property type="entry name" value="NAD(P)H DEHYDROGENASE [QUINONE] 1 ISOFORM 1"/>
    <property type="match status" value="1"/>
</dbReference>
<dbReference type="InterPro" id="IPR003680">
    <property type="entry name" value="Flavodoxin_fold"/>
</dbReference>
<evidence type="ECO:0000256" key="2">
    <source>
        <dbReference type="ARBA" id="ARBA00023002"/>
    </source>
</evidence>
<feature type="domain" description="Flavodoxin-like fold" evidence="3">
    <location>
        <begin position="1"/>
        <end position="102"/>
    </location>
</feature>
<organism evidence="4 5">
    <name type="scientific">Seiridium cardinale</name>
    <dbReference type="NCBI Taxonomy" id="138064"/>
    <lineage>
        <taxon>Eukaryota</taxon>
        <taxon>Fungi</taxon>
        <taxon>Dikarya</taxon>
        <taxon>Ascomycota</taxon>
        <taxon>Pezizomycotina</taxon>
        <taxon>Sordariomycetes</taxon>
        <taxon>Xylariomycetidae</taxon>
        <taxon>Amphisphaeriales</taxon>
        <taxon>Sporocadaceae</taxon>
        <taxon>Seiridium</taxon>
    </lineage>
</organism>
<dbReference type="EMBL" id="JARVKM010000005">
    <property type="protein sequence ID" value="KAK9780648.1"/>
    <property type="molecule type" value="Genomic_DNA"/>
</dbReference>
<comment type="similarity">
    <text evidence="1">Belongs to the NAD(P)H dehydrogenase (quinone) family.</text>
</comment>
<comment type="caution">
    <text evidence="4">The sequence shown here is derived from an EMBL/GenBank/DDBJ whole genome shotgun (WGS) entry which is preliminary data.</text>
</comment>
<sequence length="161" mass="17611">MKGWVESVFSVGFGLGIGEHSNRHWGDRCEEGKLLGKRATLIVTSGSWKEHVSARGIAGPIDDILFPINHGILYYTGCDVLPSFAMYRIDRLQAGSFESYTNELCEKLRNISVTEPIAYHPQNGGDYGIPTLTLKPGLEDPSTSGYGLHGHITKQAAGFNE</sequence>
<dbReference type="Pfam" id="PF02525">
    <property type="entry name" value="Flavodoxin_2"/>
    <property type="match status" value="1"/>
</dbReference>
<accession>A0ABR2Y3X5</accession>
<dbReference type="Gene3D" id="3.40.50.360">
    <property type="match status" value="1"/>
</dbReference>
<evidence type="ECO:0000313" key="5">
    <source>
        <dbReference type="Proteomes" id="UP001465668"/>
    </source>
</evidence>
<keyword evidence="2" id="KW-0560">Oxidoreductase</keyword>
<dbReference type="InterPro" id="IPR051545">
    <property type="entry name" value="NAD(P)H_dehydrogenase_qn"/>
</dbReference>
<evidence type="ECO:0000259" key="3">
    <source>
        <dbReference type="Pfam" id="PF02525"/>
    </source>
</evidence>
<name>A0ABR2Y3X5_9PEZI</name>